<evidence type="ECO:0000256" key="1">
    <source>
        <dbReference type="ARBA" id="ARBA00004170"/>
    </source>
</evidence>
<sequence>MAPALPSIFSTPSSATRQVKKATSSLLMGPDWMINMHICDSINTDPWQAHAFVKSVKKRLQNKSSRVQFLALMLLEAMVKNCGDFVHFQVVDQGVLQDMVKIVRRTRNMQVREKVLGLLQSWQESFDGPNGKYPQYYYTYAELKRSGVRFPQMQRNAELIVSSLTPTTNHLQVGYGMPSNTIERLDEVLASEMGHSSLSDLKNVRSVMELLMTMLQAVKPIDNMVGKDEVIIDLANQCRVNQKKVLQLINSTEDDHLLGEALTIYDNLRVALAKYEALASGTPLPPGSSDCQPTTSSASSPAPSDAYQAQDKEEDEDGFSDLAKRHSMLKSTALEEVSPNLIDLSTSTTVTTSLEAPSPVENSALTLFDPSVTITSPKKTETTIDLFSLSFSTNQSPQTPQEPPLLNQNSFSNPPSFENYPNTQPPIMSNYSQPFISKEGYGINNSYVAPWAQPAVAQAWTSTSVSSNPFLPLQYAESQSIGPVAAAFSVQESQSSIFSSVVSKDPQVNVDLKTTAPSSAPKPFMPDKLFDDLIELRNPDGSLKSRNASKLLSFKGTRNEKLQKMEI</sequence>
<dbReference type="PROSITE" id="PS50179">
    <property type="entry name" value="VHS"/>
    <property type="match status" value="1"/>
</dbReference>
<evidence type="ECO:0000259" key="7">
    <source>
        <dbReference type="PROSITE" id="PS50179"/>
    </source>
</evidence>
<dbReference type="EMBL" id="JADCNM010000009">
    <property type="protein sequence ID" value="KAG0469128.1"/>
    <property type="molecule type" value="Genomic_DNA"/>
</dbReference>
<evidence type="ECO:0000256" key="3">
    <source>
        <dbReference type="ARBA" id="ARBA00022448"/>
    </source>
</evidence>
<reference evidence="9 10" key="1">
    <citation type="journal article" date="2020" name="Nat. Food">
        <title>A phased Vanilla planifolia genome enables genetic improvement of flavour and production.</title>
        <authorList>
            <person name="Hasing T."/>
            <person name="Tang H."/>
            <person name="Brym M."/>
            <person name="Khazi F."/>
            <person name="Huang T."/>
            <person name="Chambers A.H."/>
        </authorList>
    </citation>
    <scope>NUCLEOTIDE SEQUENCE [LARGE SCALE GENOMIC DNA]</scope>
    <source>
        <tissue evidence="9">Leaf</tissue>
    </source>
</reference>
<dbReference type="Gene3D" id="1.25.40.90">
    <property type="match status" value="1"/>
</dbReference>
<dbReference type="GO" id="GO:0043130">
    <property type="term" value="F:ubiquitin binding"/>
    <property type="evidence" value="ECO:0007669"/>
    <property type="project" value="InterPro"/>
</dbReference>
<dbReference type="CDD" id="cd03561">
    <property type="entry name" value="VHS"/>
    <property type="match status" value="1"/>
</dbReference>
<dbReference type="AlphaFoldDB" id="A0A835QI38"/>
<dbReference type="Gene3D" id="1.20.58.160">
    <property type="match status" value="1"/>
</dbReference>
<dbReference type="InterPro" id="IPR004152">
    <property type="entry name" value="GAT_dom"/>
</dbReference>
<proteinExistence type="inferred from homology"/>
<feature type="region of interest" description="Disordered" evidence="6">
    <location>
        <begin position="281"/>
        <end position="317"/>
    </location>
</feature>
<protein>
    <submittedName>
        <fullName evidence="9">Uncharacterized protein</fullName>
    </submittedName>
</protein>
<feature type="domain" description="VHS" evidence="7">
    <location>
        <begin position="22"/>
        <end position="151"/>
    </location>
</feature>
<evidence type="ECO:0000256" key="2">
    <source>
        <dbReference type="ARBA" id="ARBA00007708"/>
    </source>
</evidence>
<dbReference type="Pfam" id="PF00790">
    <property type="entry name" value="VHS"/>
    <property type="match status" value="1"/>
</dbReference>
<dbReference type="InterPro" id="IPR008942">
    <property type="entry name" value="ENTH_VHS"/>
</dbReference>
<dbReference type="SUPFAM" id="SSF89009">
    <property type="entry name" value="GAT-like domain"/>
    <property type="match status" value="1"/>
</dbReference>
<comment type="subcellular location">
    <subcellularLocation>
        <location evidence="1">Membrane</location>
        <topology evidence="1">Peripheral membrane protein</topology>
    </subcellularLocation>
</comment>
<dbReference type="Proteomes" id="UP000639772">
    <property type="component" value="Chromosome 9"/>
</dbReference>
<keyword evidence="4" id="KW-0653">Protein transport</keyword>
<dbReference type="GO" id="GO:0016020">
    <property type="term" value="C:membrane"/>
    <property type="evidence" value="ECO:0007669"/>
    <property type="project" value="UniProtKB-SubCell"/>
</dbReference>
<evidence type="ECO:0000256" key="5">
    <source>
        <dbReference type="ARBA" id="ARBA00023136"/>
    </source>
</evidence>
<evidence type="ECO:0000256" key="6">
    <source>
        <dbReference type="SAM" id="MobiDB-lite"/>
    </source>
</evidence>
<dbReference type="GO" id="GO:0005737">
    <property type="term" value="C:cytoplasm"/>
    <property type="evidence" value="ECO:0007669"/>
    <property type="project" value="UniProtKB-ARBA"/>
</dbReference>
<comment type="caution">
    <text evidence="9">The sequence shown here is derived from an EMBL/GenBank/DDBJ whole genome shotgun (WGS) entry which is preliminary data.</text>
</comment>
<dbReference type="SUPFAM" id="SSF48464">
    <property type="entry name" value="ENTH/VHS domain"/>
    <property type="match status" value="1"/>
</dbReference>
<dbReference type="InterPro" id="IPR002014">
    <property type="entry name" value="VHS_dom"/>
</dbReference>
<dbReference type="InterPro" id="IPR044836">
    <property type="entry name" value="TOL_plant"/>
</dbReference>
<dbReference type="InterPro" id="IPR038425">
    <property type="entry name" value="GAT_sf"/>
</dbReference>
<evidence type="ECO:0000259" key="8">
    <source>
        <dbReference type="PROSITE" id="PS50909"/>
    </source>
</evidence>
<dbReference type="Pfam" id="PF03127">
    <property type="entry name" value="GAT"/>
    <property type="match status" value="1"/>
</dbReference>
<dbReference type="SMART" id="SM00288">
    <property type="entry name" value="VHS"/>
    <property type="match status" value="1"/>
</dbReference>
<keyword evidence="5" id="KW-0472">Membrane</keyword>
<name>A0A835QI38_VANPL</name>
<organism evidence="9 10">
    <name type="scientific">Vanilla planifolia</name>
    <name type="common">Vanilla</name>
    <dbReference type="NCBI Taxonomy" id="51239"/>
    <lineage>
        <taxon>Eukaryota</taxon>
        <taxon>Viridiplantae</taxon>
        <taxon>Streptophyta</taxon>
        <taxon>Embryophyta</taxon>
        <taxon>Tracheophyta</taxon>
        <taxon>Spermatophyta</taxon>
        <taxon>Magnoliopsida</taxon>
        <taxon>Liliopsida</taxon>
        <taxon>Asparagales</taxon>
        <taxon>Orchidaceae</taxon>
        <taxon>Vanilloideae</taxon>
        <taxon>Vanilleae</taxon>
        <taxon>Vanilla</taxon>
    </lineage>
</organism>
<evidence type="ECO:0000313" key="9">
    <source>
        <dbReference type="EMBL" id="KAG0469128.1"/>
    </source>
</evidence>
<evidence type="ECO:0000256" key="4">
    <source>
        <dbReference type="ARBA" id="ARBA00022927"/>
    </source>
</evidence>
<gene>
    <name evidence="9" type="ORF">HPP92_018456</name>
</gene>
<feature type="domain" description="GAT" evidence="8">
    <location>
        <begin position="192"/>
        <end position="280"/>
    </location>
</feature>
<dbReference type="PANTHER" id="PTHR45898:SF2">
    <property type="entry name" value="TOM1-LIKE PROTEIN 6"/>
    <property type="match status" value="1"/>
</dbReference>
<evidence type="ECO:0000313" key="10">
    <source>
        <dbReference type="Proteomes" id="UP000639772"/>
    </source>
</evidence>
<feature type="compositionally biased region" description="Low complexity" evidence="6">
    <location>
        <begin position="293"/>
        <end position="304"/>
    </location>
</feature>
<dbReference type="GO" id="GO:0035091">
    <property type="term" value="F:phosphatidylinositol binding"/>
    <property type="evidence" value="ECO:0007669"/>
    <property type="project" value="InterPro"/>
</dbReference>
<dbReference type="PANTHER" id="PTHR45898">
    <property type="entry name" value="TOM1-LIKE PROTEIN"/>
    <property type="match status" value="1"/>
</dbReference>
<dbReference type="PROSITE" id="PS50909">
    <property type="entry name" value="GAT"/>
    <property type="match status" value="1"/>
</dbReference>
<comment type="similarity">
    <text evidence="2">Belongs to the TOM1 family.</text>
</comment>
<keyword evidence="3" id="KW-0813">Transport</keyword>
<dbReference type="OrthoDB" id="2018246at2759"/>
<dbReference type="GO" id="GO:0043328">
    <property type="term" value="P:protein transport to vacuole involved in ubiquitin-dependent protein catabolic process via the multivesicular body sorting pathway"/>
    <property type="evidence" value="ECO:0007669"/>
    <property type="project" value="InterPro"/>
</dbReference>
<accession>A0A835QI38</accession>